<dbReference type="Proteomes" id="UP000242877">
    <property type="component" value="Unassembled WGS sequence"/>
</dbReference>
<evidence type="ECO:0000313" key="10">
    <source>
        <dbReference type="EMBL" id="KZZ86985.1"/>
    </source>
</evidence>
<evidence type="ECO:0000256" key="4">
    <source>
        <dbReference type="ARBA" id="ARBA00022660"/>
    </source>
</evidence>
<dbReference type="FunFam" id="1.10.1090.10:FF:000001">
    <property type="entry name" value="Cytochrome b-c1 complex subunit 7"/>
    <property type="match status" value="1"/>
</dbReference>
<dbReference type="InterPro" id="IPR003197">
    <property type="entry name" value="QCR7"/>
</dbReference>
<evidence type="ECO:0000256" key="8">
    <source>
        <dbReference type="ARBA" id="ARBA00023136"/>
    </source>
</evidence>
<keyword evidence="6 9" id="KW-0249">Electron transport</keyword>
<accession>A0A167V3B7</accession>
<evidence type="ECO:0000256" key="1">
    <source>
        <dbReference type="ARBA" id="ARBA00004443"/>
    </source>
</evidence>
<evidence type="ECO:0000313" key="11">
    <source>
        <dbReference type="Proteomes" id="UP000242877"/>
    </source>
</evidence>
<proteinExistence type="inferred from homology"/>
<comment type="similarity">
    <text evidence="2 9">Belongs to the UQCRB/QCR7 family.</text>
</comment>
<dbReference type="SUPFAM" id="SSF81524">
    <property type="entry name" value="14 kDa protein of cytochrome bc1 complex (Ubiquinol-cytochrome c reductase)"/>
    <property type="match status" value="1"/>
</dbReference>
<keyword evidence="4 9" id="KW-0679">Respiratory chain</keyword>
<dbReference type="GO" id="GO:0006122">
    <property type="term" value="P:mitochondrial electron transport, ubiquinol to cytochrome c"/>
    <property type="evidence" value="ECO:0007669"/>
    <property type="project" value="EnsemblFungi"/>
</dbReference>
<gene>
    <name evidence="10" type="ORF">AAP_06020</name>
</gene>
<dbReference type="GO" id="GO:0034551">
    <property type="term" value="P:mitochondrial respiratory chain complex III assembly"/>
    <property type="evidence" value="ECO:0007669"/>
    <property type="project" value="EnsemblFungi"/>
</dbReference>
<dbReference type="AlphaFoldDB" id="A0A167V3B7"/>
<keyword evidence="11" id="KW-1185">Reference proteome</keyword>
<protein>
    <recommendedName>
        <fullName evidence="9">Cytochrome b-c1 complex subunit 7</fullName>
    </recommendedName>
</protein>
<evidence type="ECO:0000256" key="6">
    <source>
        <dbReference type="ARBA" id="ARBA00022982"/>
    </source>
</evidence>
<dbReference type="EMBL" id="AZGZ01000041">
    <property type="protein sequence ID" value="KZZ86985.1"/>
    <property type="molecule type" value="Genomic_DNA"/>
</dbReference>
<evidence type="ECO:0000256" key="2">
    <source>
        <dbReference type="ARBA" id="ARBA00008554"/>
    </source>
</evidence>
<name>A0A167V3B7_9EURO</name>
<sequence>MSAPSLYKQVVARPWLKRILKPVASWYTDAAGYRKMGLKSDDLLPEESETVQTALHRLPPKEAYDRIYRIRRAVQCSIEHQLLPSEQQIKPEEDKEYLGPIIREIEKEKKERVELDNLVVKR</sequence>
<organism evidence="10 11">
    <name type="scientific">Ascosphaera apis ARSEF 7405</name>
    <dbReference type="NCBI Taxonomy" id="392613"/>
    <lineage>
        <taxon>Eukaryota</taxon>
        <taxon>Fungi</taxon>
        <taxon>Dikarya</taxon>
        <taxon>Ascomycota</taxon>
        <taxon>Pezizomycotina</taxon>
        <taxon>Eurotiomycetes</taxon>
        <taxon>Eurotiomycetidae</taxon>
        <taxon>Onygenales</taxon>
        <taxon>Ascosphaeraceae</taxon>
        <taxon>Ascosphaera</taxon>
    </lineage>
</organism>
<evidence type="ECO:0000256" key="7">
    <source>
        <dbReference type="ARBA" id="ARBA00023128"/>
    </source>
</evidence>
<keyword evidence="3 9" id="KW-0813">Transport</keyword>
<keyword evidence="7 9" id="KW-0496">Mitochondrion</keyword>
<dbReference type="InterPro" id="IPR036544">
    <property type="entry name" value="QCR7_sf"/>
</dbReference>
<dbReference type="Gene3D" id="1.10.1090.10">
    <property type="entry name" value="Cytochrome b-c1 complex subunit 7"/>
    <property type="match status" value="1"/>
</dbReference>
<dbReference type="GO" id="GO:0045275">
    <property type="term" value="C:respiratory chain complex III"/>
    <property type="evidence" value="ECO:0007669"/>
    <property type="project" value="EnsemblFungi"/>
</dbReference>
<keyword evidence="8 9" id="KW-0472">Membrane</keyword>
<dbReference type="VEuPathDB" id="FungiDB:AAP_06020"/>
<evidence type="ECO:0000256" key="3">
    <source>
        <dbReference type="ARBA" id="ARBA00022448"/>
    </source>
</evidence>
<dbReference type="PIRSF" id="PIRSF000022">
    <property type="entry name" value="Bc1_14K"/>
    <property type="match status" value="1"/>
</dbReference>
<keyword evidence="5 9" id="KW-0999">Mitochondrion inner membrane</keyword>
<dbReference type="GO" id="GO:0008121">
    <property type="term" value="F:quinol-cytochrome-c reductase activity"/>
    <property type="evidence" value="ECO:0007669"/>
    <property type="project" value="EnsemblFungi"/>
</dbReference>
<dbReference type="Pfam" id="PF02271">
    <property type="entry name" value="UCR_14kD"/>
    <property type="match status" value="1"/>
</dbReference>
<comment type="function">
    <text evidence="9">Component of the ubiquinol-cytochrome c oxidoreductase, a multisubunit transmembrane complex that is part of the mitochondrial electron transport chain which drives oxidative phosphorylation.</text>
</comment>
<comment type="caution">
    <text evidence="10">The sequence shown here is derived from an EMBL/GenBank/DDBJ whole genome shotgun (WGS) entry which is preliminary data.</text>
</comment>
<comment type="subcellular location">
    <subcellularLocation>
        <location evidence="1">Mitochondrion inner membrane</location>
        <topology evidence="1">Peripheral membrane protein</topology>
        <orientation evidence="1">Matrix side</orientation>
    </subcellularLocation>
</comment>
<dbReference type="GO" id="GO:0099617">
    <property type="term" value="C:matrix side of mitochondrial inner membrane"/>
    <property type="evidence" value="ECO:0007669"/>
    <property type="project" value="EnsemblFungi"/>
</dbReference>
<dbReference type="OrthoDB" id="425749at2759"/>
<reference evidence="10 11" key="1">
    <citation type="journal article" date="2016" name="Genome Biol. Evol.">
        <title>Divergent and convergent evolution of fungal pathogenicity.</title>
        <authorList>
            <person name="Shang Y."/>
            <person name="Xiao G."/>
            <person name="Zheng P."/>
            <person name="Cen K."/>
            <person name="Zhan S."/>
            <person name="Wang C."/>
        </authorList>
    </citation>
    <scope>NUCLEOTIDE SEQUENCE [LARGE SCALE GENOMIC DNA]</scope>
    <source>
        <strain evidence="10 11">ARSEF 7405</strain>
    </source>
</reference>
<dbReference type="PANTHER" id="PTHR12022">
    <property type="entry name" value="UBIQUINOL-CYTOCHROME C REDUCTASE COMPLEX 14 KD PROTEIN"/>
    <property type="match status" value="1"/>
</dbReference>
<evidence type="ECO:0000256" key="5">
    <source>
        <dbReference type="ARBA" id="ARBA00022792"/>
    </source>
</evidence>
<evidence type="ECO:0000256" key="9">
    <source>
        <dbReference type="PIRNR" id="PIRNR000022"/>
    </source>
</evidence>
<dbReference type="PANTHER" id="PTHR12022:SF0">
    <property type="entry name" value="CYTOCHROME B-C1 COMPLEX SUBUNIT 7"/>
    <property type="match status" value="1"/>
</dbReference>